<accession>A0A9D2R8I8</accession>
<comment type="caution">
    <text evidence="2">The sequence shown here is derived from an EMBL/GenBank/DDBJ whole genome shotgun (WGS) entry which is preliminary data.</text>
</comment>
<evidence type="ECO:0000313" key="3">
    <source>
        <dbReference type="Proteomes" id="UP000823850"/>
    </source>
</evidence>
<dbReference type="InterPro" id="IPR024264">
    <property type="entry name" value="DUF3786"/>
</dbReference>
<reference evidence="2" key="2">
    <citation type="submission" date="2021-04" db="EMBL/GenBank/DDBJ databases">
        <authorList>
            <person name="Gilroy R."/>
        </authorList>
    </citation>
    <scope>NUCLEOTIDE SEQUENCE</scope>
    <source>
        <strain evidence="2">ChiW19-6364</strain>
    </source>
</reference>
<sequence length="212" mass="24185">MNSQVTKESNYEIVFGKFKEQFLQSPQEQIADKIGARIDETYIYLPFFGETCRINRRTGEITGNEGRKIPVTERLTIMHHLHYCQKFAKEGTKMIPFREVKEAAVFEKAYEKAALEPLKKYFGGRPGKLLEAGKKMGGKEERYGDVSVRIQAFPKIGLVYIFWDGDEEFPPSANILFDNTISQWTHPESIPTLAQIGTEKLIQTADGKASLR</sequence>
<organism evidence="2 3">
    <name type="scientific">Candidatus Blautia stercoripullorum</name>
    <dbReference type="NCBI Taxonomy" id="2838502"/>
    <lineage>
        <taxon>Bacteria</taxon>
        <taxon>Bacillati</taxon>
        <taxon>Bacillota</taxon>
        <taxon>Clostridia</taxon>
        <taxon>Lachnospirales</taxon>
        <taxon>Lachnospiraceae</taxon>
        <taxon>Blautia</taxon>
    </lineage>
</organism>
<protein>
    <submittedName>
        <fullName evidence="2">DUF3786 domain-containing protein</fullName>
    </submittedName>
</protein>
<dbReference type="AlphaFoldDB" id="A0A9D2R8I8"/>
<gene>
    <name evidence="2" type="ORF">H9913_10125</name>
</gene>
<dbReference type="EMBL" id="DWUX01000183">
    <property type="protein sequence ID" value="HJD40370.1"/>
    <property type="molecule type" value="Genomic_DNA"/>
</dbReference>
<name>A0A9D2R8I8_9FIRM</name>
<dbReference type="Proteomes" id="UP000823850">
    <property type="component" value="Unassembled WGS sequence"/>
</dbReference>
<evidence type="ECO:0000313" key="2">
    <source>
        <dbReference type="EMBL" id="HJD40370.1"/>
    </source>
</evidence>
<dbReference type="Pfam" id="PF12654">
    <property type="entry name" value="DUF3786"/>
    <property type="match status" value="1"/>
</dbReference>
<evidence type="ECO:0000259" key="1">
    <source>
        <dbReference type="Pfam" id="PF12654"/>
    </source>
</evidence>
<reference evidence="2" key="1">
    <citation type="journal article" date="2021" name="PeerJ">
        <title>Extensive microbial diversity within the chicken gut microbiome revealed by metagenomics and culture.</title>
        <authorList>
            <person name="Gilroy R."/>
            <person name="Ravi A."/>
            <person name="Getino M."/>
            <person name="Pursley I."/>
            <person name="Horton D.L."/>
            <person name="Alikhan N.F."/>
            <person name="Baker D."/>
            <person name="Gharbi K."/>
            <person name="Hall N."/>
            <person name="Watson M."/>
            <person name="Adriaenssens E.M."/>
            <person name="Foster-Nyarko E."/>
            <person name="Jarju S."/>
            <person name="Secka A."/>
            <person name="Antonio M."/>
            <person name="Oren A."/>
            <person name="Chaudhuri R.R."/>
            <person name="La Ragione R."/>
            <person name="Hildebrand F."/>
            <person name="Pallen M.J."/>
        </authorList>
    </citation>
    <scope>NUCLEOTIDE SEQUENCE</scope>
    <source>
        <strain evidence="2">ChiW19-6364</strain>
    </source>
</reference>
<proteinExistence type="predicted"/>
<feature type="domain" description="DUF3786" evidence="1">
    <location>
        <begin position="28"/>
        <end position="196"/>
    </location>
</feature>